<protein>
    <submittedName>
        <fullName evidence="1">Uncharacterized protein</fullName>
    </submittedName>
</protein>
<organism evidence="1 2">
    <name type="scientific">Methanoliparum thermophilum</name>
    <dbReference type="NCBI Taxonomy" id="2491083"/>
    <lineage>
        <taxon>Archaea</taxon>
        <taxon>Methanobacteriati</taxon>
        <taxon>Methanobacteriota</taxon>
        <taxon>Candidatus Methanoliparia</taxon>
        <taxon>Candidatus Methanoliparales</taxon>
        <taxon>Candidatus Methanoliparaceae</taxon>
        <taxon>Candidatus Methanoliparum</taxon>
    </lineage>
</organism>
<dbReference type="EMBL" id="RXIF01000006">
    <property type="protein sequence ID" value="RZN64427.1"/>
    <property type="molecule type" value="Genomic_DNA"/>
</dbReference>
<proteinExistence type="predicted"/>
<evidence type="ECO:0000313" key="2">
    <source>
        <dbReference type="Proteomes" id="UP000317158"/>
    </source>
</evidence>
<reference evidence="1 2" key="1">
    <citation type="journal article" date="2019" name="Nat. Microbiol.">
        <title>Wide diversity of methane and short-chain alkane metabolisms in uncultured archaea.</title>
        <authorList>
            <person name="Borrel G."/>
            <person name="Adam P.S."/>
            <person name="McKay L.J."/>
            <person name="Chen L.X."/>
            <person name="Sierra-Garcia I.N."/>
            <person name="Sieber C.M."/>
            <person name="Letourneur Q."/>
            <person name="Ghozlane A."/>
            <person name="Andersen G.L."/>
            <person name="Li W.J."/>
            <person name="Hallam S.J."/>
            <person name="Muyzer G."/>
            <person name="de Oliveira V.M."/>
            <person name="Inskeep W.P."/>
            <person name="Banfield J.F."/>
            <person name="Gribaldo S."/>
        </authorList>
    </citation>
    <scope>NUCLEOTIDE SEQUENCE [LARGE SCALE GENOMIC DNA]</scope>
    <source>
        <strain evidence="1">NM1a</strain>
    </source>
</reference>
<dbReference type="AlphaFoldDB" id="A0A520KRP6"/>
<evidence type="ECO:0000313" key="1">
    <source>
        <dbReference type="EMBL" id="RZN64427.1"/>
    </source>
</evidence>
<accession>A0A520KRP6</accession>
<comment type="caution">
    <text evidence="1">The sequence shown here is derived from an EMBL/GenBank/DDBJ whole genome shotgun (WGS) entry which is preliminary data.</text>
</comment>
<gene>
    <name evidence="1" type="ORF">EF806_03525</name>
</gene>
<name>A0A520KRP6_METT2</name>
<dbReference type="Proteomes" id="UP000317158">
    <property type="component" value="Unassembled WGS sequence"/>
</dbReference>
<sequence>MIHCIKIYAKEKFINKKYDTTIDKMSFSMHDEDDLDSSDERPPPKSGFLDEFLTSMNADTIDIKKVGDVYPIRTTKHFLSLVKEKNDPIWKQCIPFIEELKDGNITDPLM</sequence>